<accession>A0A6G0T3B6</accession>
<dbReference type="EMBL" id="VYZN01000069">
    <property type="protein sequence ID" value="KAE9524397.1"/>
    <property type="molecule type" value="Genomic_DNA"/>
</dbReference>
<keyword evidence="2" id="KW-1185">Reference proteome</keyword>
<dbReference type="AlphaFoldDB" id="A0A6G0T3B6"/>
<name>A0A6G0T3B6_APHGL</name>
<reference evidence="1 2" key="1">
    <citation type="submission" date="2019-08" db="EMBL/GenBank/DDBJ databases">
        <title>The genome of the soybean aphid Biotype 1, its phylome, world population structure and adaptation to the North American continent.</title>
        <authorList>
            <person name="Giordano R."/>
            <person name="Donthu R.K."/>
            <person name="Hernandez A.G."/>
            <person name="Wright C.L."/>
            <person name="Zimin A.V."/>
        </authorList>
    </citation>
    <scope>NUCLEOTIDE SEQUENCE [LARGE SCALE GENOMIC DNA]</scope>
    <source>
        <tissue evidence="1">Whole aphids</tissue>
    </source>
</reference>
<organism evidence="1 2">
    <name type="scientific">Aphis glycines</name>
    <name type="common">Soybean aphid</name>
    <dbReference type="NCBI Taxonomy" id="307491"/>
    <lineage>
        <taxon>Eukaryota</taxon>
        <taxon>Metazoa</taxon>
        <taxon>Ecdysozoa</taxon>
        <taxon>Arthropoda</taxon>
        <taxon>Hexapoda</taxon>
        <taxon>Insecta</taxon>
        <taxon>Pterygota</taxon>
        <taxon>Neoptera</taxon>
        <taxon>Paraneoptera</taxon>
        <taxon>Hemiptera</taxon>
        <taxon>Sternorrhyncha</taxon>
        <taxon>Aphidomorpha</taxon>
        <taxon>Aphidoidea</taxon>
        <taxon>Aphididae</taxon>
        <taxon>Aphidini</taxon>
        <taxon>Aphis</taxon>
        <taxon>Aphis</taxon>
    </lineage>
</organism>
<proteinExistence type="predicted"/>
<gene>
    <name evidence="1" type="ORF">AGLY_015234</name>
</gene>
<sequence length="355" mass="41235">MLTFYPERYHDTKYESLITVSSMNIVYSIRTILNLRSRPKLGSRRLSVHYSNTQYISTLGYALHSTTQHITIFTSLTIKIKNTSIFIVNIFTSRKASGYSSALQQVLSGSLYISAMNVKALSALNISTNIIIVLRLGRIKEKEMPNNECKALWINFSLIKENVYIHDSKVLMVMISVPILGHELISGEWRGISSHHEIKFIFTKLFVFYINGQRIKAIINTYRYFMGNLESSEKNKITQYCNCTFLPSLYSLFMVTTGLKNRKKSIVMFIICRPSVSCVKIPKNFEKLFEVDNLFEMEIVSINFVLIVKPIYKHKKIYDFSTTKLLANFRDFDIFRKSLNYKRQTLIKKIVTNDF</sequence>
<evidence type="ECO:0000313" key="1">
    <source>
        <dbReference type="EMBL" id="KAE9524397.1"/>
    </source>
</evidence>
<protein>
    <submittedName>
        <fullName evidence="1">Uncharacterized protein</fullName>
    </submittedName>
</protein>
<dbReference type="Proteomes" id="UP000475862">
    <property type="component" value="Unassembled WGS sequence"/>
</dbReference>
<evidence type="ECO:0000313" key="2">
    <source>
        <dbReference type="Proteomes" id="UP000475862"/>
    </source>
</evidence>
<comment type="caution">
    <text evidence="1">The sequence shown here is derived from an EMBL/GenBank/DDBJ whole genome shotgun (WGS) entry which is preliminary data.</text>
</comment>